<dbReference type="PANTHER" id="PTHR19288:SF46">
    <property type="entry name" value="HALOACID DEHALOGENASE-LIKE HYDROLASE DOMAIN-CONTAINING PROTEIN 2"/>
    <property type="match status" value="1"/>
</dbReference>
<keyword evidence="2" id="KW-0378">Hydrolase</keyword>
<accession>A0ABW3RUZ3</accession>
<sequence>MPDVWSYEGYFFDLDGTILLGDQLLPGVSDSLQFLRESGKKVLFLSNTTVRTRRDCQVRLQELGLQASLDEIVTAGFASAIYLRESKTSPVVLVIGESALTRELEEQGVRYTMDPHKATHVLVGMDTHFDYTKLHHAMTAVRNGAILIAANPDPNCPVSGDLLPDTWSLVKAIETASSVEPHVVIGKPSEFYSAKVLEWCGLPGDRCLMIGDRLETDILLGIMSGFRTALVLTGVASREDIERLKLRPDYVWNTMEDFLAFVRA</sequence>
<dbReference type="SUPFAM" id="SSF56784">
    <property type="entry name" value="HAD-like"/>
    <property type="match status" value="1"/>
</dbReference>
<dbReference type="InterPro" id="IPR036412">
    <property type="entry name" value="HAD-like_sf"/>
</dbReference>
<evidence type="ECO:0000313" key="3">
    <source>
        <dbReference type="Proteomes" id="UP001597262"/>
    </source>
</evidence>
<comment type="similarity">
    <text evidence="1">Belongs to the HAD-like hydrolase superfamily. NagD family.</text>
</comment>
<protein>
    <recommendedName>
        <fullName evidence="1">Acid sugar phosphatase</fullName>
        <ecNumber evidence="1">3.1.3.-</ecNumber>
    </recommendedName>
</protein>
<dbReference type="PIRSF" id="PIRSF000915">
    <property type="entry name" value="PGP-type_phosphatase"/>
    <property type="match status" value="1"/>
</dbReference>
<dbReference type="EMBL" id="JBHTLM010000003">
    <property type="protein sequence ID" value="MFD1175751.1"/>
    <property type="molecule type" value="Genomic_DNA"/>
</dbReference>
<dbReference type="GO" id="GO:0016787">
    <property type="term" value="F:hydrolase activity"/>
    <property type="evidence" value="ECO:0007669"/>
    <property type="project" value="UniProtKB-KW"/>
</dbReference>
<comment type="cofactor">
    <cofactor evidence="1">
        <name>Mg(2+)</name>
        <dbReference type="ChEBI" id="CHEBI:18420"/>
    </cofactor>
</comment>
<evidence type="ECO:0000313" key="2">
    <source>
        <dbReference type="EMBL" id="MFD1175751.1"/>
    </source>
</evidence>
<dbReference type="InterPro" id="IPR023214">
    <property type="entry name" value="HAD_sf"/>
</dbReference>
<dbReference type="RefSeq" id="WP_379317435.1">
    <property type="nucleotide sequence ID" value="NZ_JBHTLM010000003.1"/>
</dbReference>
<proteinExistence type="inferred from homology"/>
<dbReference type="NCBIfam" id="TIGR01460">
    <property type="entry name" value="HAD-SF-IIA"/>
    <property type="match status" value="1"/>
</dbReference>
<organism evidence="2 3">
    <name type="scientific">Paenibacillus puldeungensis</name>
    <dbReference type="NCBI Taxonomy" id="696536"/>
    <lineage>
        <taxon>Bacteria</taxon>
        <taxon>Bacillati</taxon>
        <taxon>Bacillota</taxon>
        <taxon>Bacilli</taxon>
        <taxon>Bacillales</taxon>
        <taxon>Paenibacillaceae</taxon>
        <taxon>Paenibacillus</taxon>
    </lineage>
</organism>
<dbReference type="Gene3D" id="3.40.50.1000">
    <property type="entry name" value="HAD superfamily/HAD-like"/>
    <property type="match status" value="2"/>
</dbReference>
<dbReference type="EC" id="3.1.3.-" evidence="1"/>
<comment type="caution">
    <text evidence="2">The sequence shown here is derived from an EMBL/GenBank/DDBJ whole genome shotgun (WGS) entry which is preliminary data.</text>
</comment>
<comment type="function">
    <text evidence="1">Catalyzes the dephosphorylation of 2-6 carbon acid sugars in vitro.</text>
</comment>
<dbReference type="PANTHER" id="PTHR19288">
    <property type="entry name" value="4-NITROPHENYLPHOSPHATASE-RELATED"/>
    <property type="match status" value="1"/>
</dbReference>
<keyword evidence="1" id="KW-0479">Metal-binding</keyword>
<dbReference type="Proteomes" id="UP001597262">
    <property type="component" value="Unassembled WGS sequence"/>
</dbReference>
<evidence type="ECO:0000256" key="1">
    <source>
        <dbReference type="PIRNR" id="PIRNR000915"/>
    </source>
</evidence>
<keyword evidence="1" id="KW-0460">Magnesium</keyword>
<name>A0ABW3RUZ3_9BACL</name>
<dbReference type="Pfam" id="PF13344">
    <property type="entry name" value="Hydrolase_6"/>
    <property type="match status" value="1"/>
</dbReference>
<reference evidence="3" key="1">
    <citation type="journal article" date="2019" name="Int. J. Syst. Evol. Microbiol.">
        <title>The Global Catalogue of Microorganisms (GCM) 10K type strain sequencing project: providing services to taxonomists for standard genome sequencing and annotation.</title>
        <authorList>
            <consortium name="The Broad Institute Genomics Platform"/>
            <consortium name="The Broad Institute Genome Sequencing Center for Infectious Disease"/>
            <person name="Wu L."/>
            <person name="Ma J."/>
        </authorList>
    </citation>
    <scope>NUCLEOTIDE SEQUENCE [LARGE SCALE GENOMIC DNA]</scope>
    <source>
        <strain evidence="3">CCUG 59189</strain>
    </source>
</reference>
<keyword evidence="3" id="KW-1185">Reference proteome</keyword>
<dbReference type="InterPro" id="IPR006357">
    <property type="entry name" value="HAD-SF_hydro_IIA"/>
</dbReference>
<dbReference type="Pfam" id="PF13242">
    <property type="entry name" value="Hydrolase_like"/>
    <property type="match status" value="1"/>
</dbReference>
<gene>
    <name evidence="2" type="ORF">ACFQ3W_05455</name>
</gene>